<organism evidence="3">
    <name type="scientific">marine sediment metagenome</name>
    <dbReference type="NCBI Taxonomy" id="412755"/>
    <lineage>
        <taxon>unclassified sequences</taxon>
        <taxon>metagenomes</taxon>
        <taxon>ecological metagenomes</taxon>
    </lineage>
</organism>
<accession>A0A0F9K1C5</accession>
<evidence type="ECO:0000259" key="2">
    <source>
        <dbReference type="Pfam" id="PF08327"/>
    </source>
</evidence>
<comment type="caution">
    <text evidence="3">The sequence shown here is derived from an EMBL/GenBank/DDBJ whole genome shotgun (WGS) entry which is preliminary data.</text>
</comment>
<dbReference type="InterPro" id="IPR013538">
    <property type="entry name" value="ASHA1/2-like_C"/>
</dbReference>
<proteinExistence type="inferred from homology"/>
<evidence type="ECO:0000313" key="3">
    <source>
        <dbReference type="EMBL" id="KKM75758.1"/>
    </source>
</evidence>
<dbReference type="EMBL" id="LAZR01008918">
    <property type="protein sequence ID" value="KKM75758.1"/>
    <property type="molecule type" value="Genomic_DNA"/>
</dbReference>
<dbReference type="SUPFAM" id="SSF55961">
    <property type="entry name" value="Bet v1-like"/>
    <property type="match status" value="1"/>
</dbReference>
<comment type="similarity">
    <text evidence="1">Belongs to the AHA1 family.</text>
</comment>
<evidence type="ECO:0000256" key="1">
    <source>
        <dbReference type="ARBA" id="ARBA00006817"/>
    </source>
</evidence>
<protein>
    <recommendedName>
        <fullName evidence="2">Activator of Hsp90 ATPase homologue 1/2-like C-terminal domain-containing protein</fullName>
    </recommendedName>
</protein>
<dbReference type="AlphaFoldDB" id="A0A0F9K1C5"/>
<dbReference type="CDD" id="cd08892">
    <property type="entry name" value="SRPBCC_Aha1"/>
    <property type="match status" value="1"/>
</dbReference>
<name>A0A0F9K1C5_9ZZZZ</name>
<gene>
    <name evidence="3" type="ORF">LCGC14_1386950</name>
</gene>
<sequence length="133" mass="15256">MKKTGVIEQEITIKCTPHEIYEAFMNSKIHSKFTEGKAKISRDIGGNFSVFEGSINGKNIELIQDQKIIQSWRSDGDNWPKGYYSTITIILELTDEGTLIKFTHVDIPEGAIESVKEGWNTFYWEPLKELLEK</sequence>
<dbReference type="Pfam" id="PF08327">
    <property type="entry name" value="AHSA1"/>
    <property type="match status" value="1"/>
</dbReference>
<reference evidence="3" key="1">
    <citation type="journal article" date="2015" name="Nature">
        <title>Complex archaea that bridge the gap between prokaryotes and eukaryotes.</title>
        <authorList>
            <person name="Spang A."/>
            <person name="Saw J.H."/>
            <person name="Jorgensen S.L."/>
            <person name="Zaremba-Niedzwiedzka K."/>
            <person name="Martijn J."/>
            <person name="Lind A.E."/>
            <person name="van Eijk R."/>
            <person name="Schleper C."/>
            <person name="Guy L."/>
            <person name="Ettema T.J."/>
        </authorList>
    </citation>
    <scope>NUCLEOTIDE SEQUENCE</scope>
</reference>
<feature type="domain" description="Activator of Hsp90 ATPase homologue 1/2-like C-terminal" evidence="2">
    <location>
        <begin position="15"/>
        <end position="132"/>
    </location>
</feature>
<dbReference type="InterPro" id="IPR023393">
    <property type="entry name" value="START-like_dom_sf"/>
</dbReference>
<dbReference type="Gene3D" id="3.30.530.20">
    <property type="match status" value="1"/>
</dbReference>